<proteinExistence type="predicted"/>
<dbReference type="PANTHER" id="PTHR33361">
    <property type="entry name" value="GLR0591 PROTEIN"/>
    <property type="match status" value="1"/>
</dbReference>
<protein>
    <recommendedName>
        <fullName evidence="2">DUF885 domain-containing protein</fullName>
    </recommendedName>
</protein>
<dbReference type="EMBL" id="UOEH01000648">
    <property type="protein sequence ID" value="VAW08257.1"/>
    <property type="molecule type" value="Genomic_DNA"/>
</dbReference>
<organism evidence="1">
    <name type="scientific">hydrothermal vent metagenome</name>
    <dbReference type="NCBI Taxonomy" id="652676"/>
    <lineage>
        <taxon>unclassified sequences</taxon>
        <taxon>metagenomes</taxon>
        <taxon>ecological metagenomes</taxon>
    </lineage>
</organism>
<evidence type="ECO:0000313" key="1">
    <source>
        <dbReference type="EMBL" id="VAW08257.1"/>
    </source>
</evidence>
<dbReference type="AlphaFoldDB" id="A0A3B0T4I5"/>
<dbReference type="PANTHER" id="PTHR33361:SF2">
    <property type="entry name" value="DUF885 DOMAIN-CONTAINING PROTEIN"/>
    <property type="match status" value="1"/>
</dbReference>
<name>A0A3B0T4I5_9ZZZZ</name>
<evidence type="ECO:0008006" key="2">
    <source>
        <dbReference type="Google" id="ProtNLM"/>
    </source>
</evidence>
<accession>A0A3B0T4I5</accession>
<dbReference type="Pfam" id="PF05960">
    <property type="entry name" value="DUF885"/>
    <property type="match status" value="1"/>
</dbReference>
<reference evidence="1" key="1">
    <citation type="submission" date="2018-06" db="EMBL/GenBank/DDBJ databases">
        <authorList>
            <person name="Zhirakovskaya E."/>
        </authorList>
    </citation>
    <scope>NUCLEOTIDE SEQUENCE</scope>
</reference>
<dbReference type="InterPro" id="IPR010281">
    <property type="entry name" value="DUF885"/>
</dbReference>
<gene>
    <name evidence="1" type="ORF">MNBD_ALPHA05-1152</name>
</gene>
<feature type="non-terminal residue" evidence="1">
    <location>
        <position position="323"/>
    </location>
</feature>
<sequence length="323" mass="36125">MLRQAEFEYGSYPINQISGPTVNLPQFLTDTHAIVSEKSAKRYVARVNEFGRVLREMKVRVEDHRDNGVVPPDFIIEKSLAGMRAFIEGGAAENPLVTTLPARLDEVEKLSAERKAELVAETTKAVEEQVIPGYEAMIALFEEMLVTANHDAGIWRIPDGDKIYAVALKSNTTTDFSAEEVHQIGLSEVNRIAKEMDAILIAQGRTEGSVAERVKQLMEDPAYQFPNTDEGRQQMLDYLVKLNADLMAKAGDYFITLPPQKLEIVRVPEYSQDSAPGGYYNPPALDGSRDGRFYINQKDSADNPRWTLPTLIYHEGAPGHHFQ</sequence>